<dbReference type="RefSeq" id="WP_134385999.1">
    <property type="nucleotide sequence ID" value="NZ_BMWW01000004.1"/>
</dbReference>
<dbReference type="AlphaFoldDB" id="A0A4P7BHF3"/>
<protein>
    <recommendedName>
        <fullName evidence="5">IS66 family insertion sequence element accessory protein TnpB</fullName>
    </recommendedName>
</protein>
<gene>
    <name evidence="2" type="ORF">E1742_16090</name>
    <name evidence="1" type="ORF">GCM10007388_25160</name>
</gene>
<evidence type="ECO:0000313" key="4">
    <source>
        <dbReference type="Proteomes" id="UP000619512"/>
    </source>
</evidence>
<keyword evidence="3" id="KW-1185">Reference proteome</keyword>
<organism evidence="1 4">
    <name type="scientific">Pseudoduganella plicata</name>
    <dbReference type="NCBI Taxonomy" id="321984"/>
    <lineage>
        <taxon>Bacteria</taxon>
        <taxon>Pseudomonadati</taxon>
        <taxon>Pseudomonadota</taxon>
        <taxon>Betaproteobacteria</taxon>
        <taxon>Burkholderiales</taxon>
        <taxon>Oxalobacteraceae</taxon>
        <taxon>Telluria group</taxon>
        <taxon>Pseudoduganella</taxon>
    </lineage>
</organism>
<evidence type="ECO:0008006" key="5">
    <source>
        <dbReference type="Google" id="ProtNLM"/>
    </source>
</evidence>
<evidence type="ECO:0000313" key="3">
    <source>
        <dbReference type="Proteomes" id="UP000294359"/>
    </source>
</evidence>
<evidence type="ECO:0000313" key="1">
    <source>
        <dbReference type="EMBL" id="GGY90870.1"/>
    </source>
</evidence>
<accession>A0A4P7BHF3</accession>
<sequence length="111" mass="11730">MDKLEPHTSKEAAWRSRLLRHAQSGKTIAAFCRDESVSTASFHIWRSKLAAASGHAANPTQPAAFIDLGTIANTSGVTSIVHPSASVPTPTSGIDIRIDLGGGIVLTITRR</sequence>
<dbReference type="Proteomes" id="UP000294359">
    <property type="component" value="Chromosome"/>
</dbReference>
<dbReference type="Proteomes" id="UP000619512">
    <property type="component" value="Unassembled WGS sequence"/>
</dbReference>
<dbReference type="NCBIfam" id="NF047593">
    <property type="entry name" value="IS66_ISAeme5_TnpA"/>
    <property type="match status" value="1"/>
</dbReference>
<dbReference type="EMBL" id="BMWW01000004">
    <property type="protein sequence ID" value="GGY90870.1"/>
    <property type="molecule type" value="Genomic_DNA"/>
</dbReference>
<dbReference type="EMBL" id="CP038026">
    <property type="protein sequence ID" value="QBQ37517.1"/>
    <property type="molecule type" value="Genomic_DNA"/>
</dbReference>
<name>A0A4P7BHF3_9BURK</name>
<reference evidence="1" key="1">
    <citation type="journal article" date="2014" name="Int. J. Syst. Evol. Microbiol.">
        <title>Complete genome sequence of Corynebacterium casei LMG S-19264T (=DSM 44701T), isolated from a smear-ripened cheese.</title>
        <authorList>
            <consortium name="US DOE Joint Genome Institute (JGI-PGF)"/>
            <person name="Walter F."/>
            <person name="Albersmeier A."/>
            <person name="Kalinowski J."/>
            <person name="Ruckert C."/>
        </authorList>
    </citation>
    <scope>NUCLEOTIDE SEQUENCE</scope>
    <source>
        <strain evidence="1">KCTC 12344</strain>
    </source>
</reference>
<reference evidence="2 3" key="2">
    <citation type="submission" date="2019-03" db="EMBL/GenBank/DDBJ databases">
        <title>Draft Genome Sequences of Six Type Strains of the Genus Massilia.</title>
        <authorList>
            <person name="Miess H."/>
            <person name="Frediansyhah A."/>
            <person name="Gross H."/>
        </authorList>
    </citation>
    <scope>NUCLEOTIDE SEQUENCE [LARGE SCALE GENOMIC DNA]</scope>
    <source>
        <strain evidence="2 3">DSM 17505</strain>
    </source>
</reference>
<evidence type="ECO:0000313" key="2">
    <source>
        <dbReference type="EMBL" id="QBQ37517.1"/>
    </source>
</evidence>
<reference evidence="1" key="3">
    <citation type="submission" date="2022-12" db="EMBL/GenBank/DDBJ databases">
        <authorList>
            <person name="Sun Q."/>
            <person name="Kim S."/>
        </authorList>
    </citation>
    <scope>NUCLEOTIDE SEQUENCE</scope>
    <source>
        <strain evidence="1">KCTC 12344</strain>
    </source>
</reference>
<proteinExistence type="predicted"/>
<dbReference type="OrthoDB" id="8757337at2"/>